<feature type="domain" description="Nucleoporin NSP1-like C-terminal" evidence="11">
    <location>
        <begin position="52"/>
        <end position="159"/>
    </location>
</feature>
<dbReference type="GO" id="GO:0017056">
    <property type="term" value="F:structural constituent of nuclear pore"/>
    <property type="evidence" value="ECO:0007669"/>
    <property type="project" value="InterPro"/>
</dbReference>
<sequence>MKKSETSTAASTSAAAPSVLGNPTTGTGLGGGGLKLSTTPAEPAASAPADPSKPATLANKALRGKTLEEIAQMWTDELAVQTREFHKQAATVGYWDRALVQQGVRITELYEATMAVEAEQAAVDQSLEHMEGQQAALAELLDTYEGRVRALVRDTVPANGRSADAERTALYASAENLNAQMDELARRLTDLVGAVNQVSNAEPAGSAERRQDPFDQIVQILNSHLSAMEWVDAQTTHLQERAKTALRVSQQVANDVVEEQPPQIRVPGGFHEPAPPNMSLFGTPTGRRGL</sequence>
<dbReference type="GO" id="GO:0044613">
    <property type="term" value="C:nuclear pore central transport channel"/>
    <property type="evidence" value="ECO:0007669"/>
    <property type="project" value="TreeGrafter"/>
</dbReference>
<evidence type="ECO:0000313" key="13">
    <source>
        <dbReference type="Proteomes" id="UP000193922"/>
    </source>
</evidence>
<evidence type="ECO:0000313" key="12">
    <source>
        <dbReference type="EMBL" id="ORX67511.1"/>
    </source>
</evidence>
<evidence type="ECO:0000256" key="4">
    <source>
        <dbReference type="ARBA" id="ARBA00022816"/>
    </source>
</evidence>
<dbReference type="PANTHER" id="PTHR12084">
    <property type="entry name" value="NUCLEAR PORE GLYCOPROTEIN P62-RELATED"/>
    <property type="match status" value="1"/>
</dbReference>
<feature type="region of interest" description="Disordered" evidence="10">
    <location>
        <begin position="266"/>
        <end position="290"/>
    </location>
</feature>
<dbReference type="InterPro" id="IPR007758">
    <property type="entry name" value="Nucleoporin_NSP1_C"/>
</dbReference>
<keyword evidence="7" id="KW-0906">Nuclear pore complex</keyword>
<evidence type="ECO:0000256" key="8">
    <source>
        <dbReference type="ARBA" id="ARBA00023242"/>
    </source>
</evidence>
<keyword evidence="8" id="KW-0539">Nucleus</keyword>
<evidence type="ECO:0000256" key="5">
    <source>
        <dbReference type="ARBA" id="ARBA00022927"/>
    </source>
</evidence>
<keyword evidence="13" id="KW-1185">Reference proteome</keyword>
<comment type="caution">
    <text evidence="12">The sequence shown here is derived from an EMBL/GenBank/DDBJ whole genome shotgun (WGS) entry which is preliminary data.</text>
</comment>
<evidence type="ECO:0000256" key="2">
    <source>
        <dbReference type="ARBA" id="ARBA00005911"/>
    </source>
</evidence>
<dbReference type="Gene3D" id="1.20.5.170">
    <property type="match status" value="1"/>
</dbReference>
<evidence type="ECO:0000256" key="1">
    <source>
        <dbReference type="ARBA" id="ARBA00004567"/>
    </source>
</evidence>
<dbReference type="AlphaFoldDB" id="A0A1Y1W1W1"/>
<reference evidence="12 13" key="1">
    <citation type="submission" date="2016-07" db="EMBL/GenBank/DDBJ databases">
        <title>Pervasive Adenine N6-methylation of Active Genes in Fungi.</title>
        <authorList>
            <consortium name="DOE Joint Genome Institute"/>
            <person name="Mondo S.J."/>
            <person name="Dannebaum R.O."/>
            <person name="Kuo R.C."/>
            <person name="Labutti K."/>
            <person name="Haridas S."/>
            <person name="Kuo A."/>
            <person name="Salamov A."/>
            <person name="Ahrendt S.R."/>
            <person name="Lipzen A."/>
            <person name="Sullivan W."/>
            <person name="Andreopoulos W.B."/>
            <person name="Clum A."/>
            <person name="Lindquist E."/>
            <person name="Daum C."/>
            <person name="Ramamoorthy G.K."/>
            <person name="Gryganskyi A."/>
            <person name="Culley D."/>
            <person name="Magnuson J.K."/>
            <person name="James T.Y."/>
            <person name="O'Malley M.A."/>
            <person name="Stajich J.E."/>
            <person name="Spatafora J.W."/>
            <person name="Visel A."/>
            <person name="Grigoriev I.V."/>
        </authorList>
    </citation>
    <scope>NUCLEOTIDE SEQUENCE [LARGE SCALE GENOMIC DNA]</scope>
    <source>
        <strain evidence="12 13">ATCC 12442</strain>
    </source>
</reference>
<feature type="coiled-coil region" evidence="9">
    <location>
        <begin position="167"/>
        <end position="194"/>
    </location>
</feature>
<dbReference type="Proteomes" id="UP000193922">
    <property type="component" value="Unassembled WGS sequence"/>
</dbReference>
<dbReference type="RefSeq" id="XP_040741398.1">
    <property type="nucleotide sequence ID" value="XM_040891693.1"/>
</dbReference>
<evidence type="ECO:0000256" key="6">
    <source>
        <dbReference type="ARBA" id="ARBA00023010"/>
    </source>
</evidence>
<gene>
    <name evidence="12" type="ORF">DL89DRAFT_45867</name>
</gene>
<feature type="compositionally biased region" description="Low complexity" evidence="10">
    <location>
        <begin position="35"/>
        <end position="56"/>
    </location>
</feature>
<dbReference type="OrthoDB" id="344345at2759"/>
<dbReference type="GO" id="GO:0006606">
    <property type="term" value="P:protein import into nucleus"/>
    <property type="evidence" value="ECO:0007669"/>
    <property type="project" value="TreeGrafter"/>
</dbReference>
<name>A0A1Y1W1W1_9FUNG</name>
<dbReference type="EMBL" id="MCFD01000012">
    <property type="protein sequence ID" value="ORX67511.1"/>
    <property type="molecule type" value="Genomic_DNA"/>
</dbReference>
<evidence type="ECO:0000256" key="9">
    <source>
        <dbReference type="SAM" id="Coils"/>
    </source>
</evidence>
<comment type="subcellular location">
    <subcellularLocation>
        <location evidence="1">Nucleus</location>
        <location evidence="1">Nuclear pore complex</location>
    </subcellularLocation>
</comment>
<feature type="region of interest" description="Disordered" evidence="10">
    <location>
        <begin position="1"/>
        <end position="56"/>
    </location>
</feature>
<evidence type="ECO:0000256" key="10">
    <source>
        <dbReference type="SAM" id="MobiDB-lite"/>
    </source>
</evidence>
<organism evidence="12 13">
    <name type="scientific">Linderina pennispora</name>
    <dbReference type="NCBI Taxonomy" id="61395"/>
    <lineage>
        <taxon>Eukaryota</taxon>
        <taxon>Fungi</taxon>
        <taxon>Fungi incertae sedis</taxon>
        <taxon>Zoopagomycota</taxon>
        <taxon>Kickxellomycotina</taxon>
        <taxon>Kickxellomycetes</taxon>
        <taxon>Kickxellales</taxon>
        <taxon>Kickxellaceae</taxon>
        <taxon>Linderina</taxon>
    </lineage>
</organism>
<keyword evidence="6" id="KW-0811">Translocation</keyword>
<protein>
    <recommendedName>
        <fullName evidence="11">Nucleoporin NSP1-like C-terminal domain-containing protein</fullName>
    </recommendedName>
</protein>
<comment type="similarity">
    <text evidence="2">Belongs to the nucleoporin NSP1/NUP62 family.</text>
</comment>
<keyword evidence="9" id="KW-0175">Coiled coil</keyword>
<feature type="compositionally biased region" description="Low complexity" evidence="10">
    <location>
        <begin position="1"/>
        <end position="26"/>
    </location>
</feature>
<dbReference type="STRING" id="61395.A0A1Y1W1W1"/>
<keyword evidence="3" id="KW-0813">Transport</keyword>
<evidence type="ECO:0000256" key="7">
    <source>
        <dbReference type="ARBA" id="ARBA00023132"/>
    </source>
</evidence>
<dbReference type="GO" id="GO:0005543">
    <property type="term" value="F:phospholipid binding"/>
    <property type="evidence" value="ECO:0007669"/>
    <property type="project" value="TreeGrafter"/>
</dbReference>
<keyword evidence="5" id="KW-0653">Protein transport</keyword>
<evidence type="ECO:0000256" key="3">
    <source>
        <dbReference type="ARBA" id="ARBA00022448"/>
    </source>
</evidence>
<dbReference type="GO" id="GO:0006405">
    <property type="term" value="P:RNA export from nucleus"/>
    <property type="evidence" value="ECO:0007669"/>
    <property type="project" value="TreeGrafter"/>
</dbReference>
<accession>A0A1Y1W1W1</accession>
<dbReference type="Pfam" id="PF05064">
    <property type="entry name" value="Nsp1_C"/>
    <property type="match status" value="1"/>
</dbReference>
<dbReference type="PANTHER" id="PTHR12084:SF0">
    <property type="entry name" value="NUCLEAR PORE GLYCOPROTEIN P62"/>
    <property type="match status" value="1"/>
</dbReference>
<proteinExistence type="inferred from homology"/>
<keyword evidence="4" id="KW-0509">mRNA transport</keyword>
<dbReference type="InterPro" id="IPR026010">
    <property type="entry name" value="NSP1/NUP62"/>
</dbReference>
<dbReference type="GeneID" id="63808341"/>
<dbReference type="GO" id="GO:0051028">
    <property type="term" value="P:mRNA transport"/>
    <property type="evidence" value="ECO:0007669"/>
    <property type="project" value="UniProtKB-KW"/>
</dbReference>
<evidence type="ECO:0000259" key="11">
    <source>
        <dbReference type="Pfam" id="PF05064"/>
    </source>
</evidence>